<protein>
    <submittedName>
        <fullName evidence="1">Uncharacterized protein</fullName>
    </submittedName>
</protein>
<name>A0ACB1KGA7_RANTA</name>
<evidence type="ECO:0000313" key="1">
    <source>
        <dbReference type="EMBL" id="CAM9185706.1"/>
    </source>
</evidence>
<dbReference type="EMBL" id="CATOBB020000770">
    <property type="protein sequence ID" value="CAM9185706.1"/>
    <property type="molecule type" value="Genomic_DNA"/>
</dbReference>
<proteinExistence type="predicted"/>
<comment type="caution">
    <text evidence="1">The sequence shown here is derived from an EMBL/GenBank/DDBJ whole genome shotgun (WGS) entry which is preliminary data.</text>
</comment>
<sequence>PFLICMLRLLPPEGARLPRADSTLRTASSLPEPAPDPEPASRPPGPVRFLPQTPPRGGCRKQRGKR</sequence>
<accession>A0ACB1KGA7</accession>
<reference evidence="1" key="1">
    <citation type="submission" date="2025-03" db="EMBL/GenBank/DDBJ databases">
        <authorList>
            <consortium name="ELIXIR-Norway"/>
            <consortium name="Elixir Norway"/>
        </authorList>
    </citation>
    <scope>NUCLEOTIDE SEQUENCE</scope>
</reference>
<gene>
    <name evidence="1" type="ORF">MRATA1EN22A_LOCUS29577</name>
</gene>
<organism evidence="1 2">
    <name type="scientific">Rangifer tarandus platyrhynchus</name>
    <name type="common">Svalbard reindeer</name>
    <dbReference type="NCBI Taxonomy" id="3082113"/>
    <lineage>
        <taxon>Eukaryota</taxon>
        <taxon>Metazoa</taxon>
        <taxon>Chordata</taxon>
        <taxon>Craniata</taxon>
        <taxon>Vertebrata</taxon>
        <taxon>Euteleostomi</taxon>
        <taxon>Mammalia</taxon>
        <taxon>Eutheria</taxon>
        <taxon>Laurasiatheria</taxon>
        <taxon>Artiodactyla</taxon>
        <taxon>Ruminantia</taxon>
        <taxon>Pecora</taxon>
        <taxon>Cervidae</taxon>
        <taxon>Odocoileinae</taxon>
        <taxon>Rangifer</taxon>
    </lineage>
</organism>
<feature type="non-terminal residue" evidence="1">
    <location>
        <position position="1"/>
    </location>
</feature>
<evidence type="ECO:0000313" key="2">
    <source>
        <dbReference type="Proteomes" id="UP001162501"/>
    </source>
</evidence>
<dbReference type="Proteomes" id="UP001162501">
    <property type="component" value="Unassembled WGS sequence"/>
</dbReference>